<dbReference type="AlphaFoldDB" id="A0A0G0UBN9"/>
<evidence type="ECO:0000313" key="2">
    <source>
        <dbReference type="Proteomes" id="UP000034616"/>
    </source>
</evidence>
<comment type="caution">
    <text evidence="1">The sequence shown here is derived from an EMBL/GenBank/DDBJ whole genome shotgun (WGS) entry which is preliminary data.</text>
</comment>
<evidence type="ECO:0008006" key="3">
    <source>
        <dbReference type="Google" id="ProtNLM"/>
    </source>
</evidence>
<dbReference type="Pfam" id="PF18856">
    <property type="entry name" value="baeRF_family12"/>
    <property type="match status" value="1"/>
</dbReference>
<dbReference type="InterPro" id="IPR041374">
    <property type="entry name" value="BaeRF_family12"/>
</dbReference>
<protein>
    <recommendedName>
        <fullName evidence="3">Protein required for attachment to host cells</fullName>
    </recommendedName>
</protein>
<accession>A0A0G0UBN9</accession>
<name>A0A0G0UBN9_9BACT</name>
<proteinExistence type="predicted"/>
<evidence type="ECO:0000313" key="1">
    <source>
        <dbReference type="EMBL" id="KKR86389.1"/>
    </source>
</evidence>
<sequence length="156" mass="17812">MQIPSEYRAFSKPTLLVVTNTLHAKFFLANNRMIEEKGEIDVSSELEQVAGDGISIELSGGAGQTVMRSNDDAHDTWKKHVTEDHLYTHLNNELMKRLQNQEFEVLVFTVPEEQENELKESLHIQLLKCTNLFIPKNLVNHDLLDIVAEVQEEQGI</sequence>
<dbReference type="EMBL" id="LCAH01000014">
    <property type="protein sequence ID" value="KKR86389.1"/>
    <property type="molecule type" value="Genomic_DNA"/>
</dbReference>
<organism evidence="1 2">
    <name type="scientific">Candidatus Uhrbacteria bacterium GW2011_GWC2_41_11</name>
    <dbReference type="NCBI Taxonomy" id="1618985"/>
    <lineage>
        <taxon>Bacteria</taxon>
        <taxon>Candidatus Uhriibacteriota</taxon>
    </lineage>
</organism>
<reference evidence="1 2" key="1">
    <citation type="journal article" date="2015" name="Nature">
        <title>rRNA introns, odd ribosomes, and small enigmatic genomes across a large radiation of phyla.</title>
        <authorList>
            <person name="Brown C.T."/>
            <person name="Hug L.A."/>
            <person name="Thomas B.C."/>
            <person name="Sharon I."/>
            <person name="Castelle C.J."/>
            <person name="Singh A."/>
            <person name="Wilkins M.J."/>
            <person name="Williams K.H."/>
            <person name="Banfield J.F."/>
        </authorList>
    </citation>
    <scope>NUCLEOTIDE SEQUENCE [LARGE SCALE GENOMIC DNA]</scope>
</reference>
<gene>
    <name evidence="1" type="ORF">UU35_C0014G0032</name>
</gene>
<dbReference type="Proteomes" id="UP000034616">
    <property type="component" value="Unassembled WGS sequence"/>
</dbReference>